<comment type="caution">
    <text evidence="5">The sequence shown here is derived from an EMBL/GenBank/DDBJ whole genome shotgun (WGS) entry which is preliminary data.</text>
</comment>
<dbReference type="Proteomes" id="UP000469159">
    <property type="component" value="Unassembled WGS sequence"/>
</dbReference>
<gene>
    <name evidence="5" type="ORF">GRI75_10415</name>
</gene>
<dbReference type="EMBL" id="WTYK01000005">
    <property type="protein sequence ID" value="MXP42053.1"/>
    <property type="molecule type" value="Genomic_DNA"/>
</dbReference>
<dbReference type="Pfam" id="PF00440">
    <property type="entry name" value="TetR_N"/>
    <property type="match status" value="1"/>
</dbReference>
<evidence type="ECO:0000256" key="3">
    <source>
        <dbReference type="SAM" id="MobiDB-lite"/>
    </source>
</evidence>
<dbReference type="Gene3D" id="1.10.357.10">
    <property type="entry name" value="Tetracycline Repressor, domain 2"/>
    <property type="match status" value="1"/>
</dbReference>
<dbReference type="InterPro" id="IPR009057">
    <property type="entry name" value="Homeodomain-like_sf"/>
</dbReference>
<dbReference type="GO" id="GO:0003677">
    <property type="term" value="F:DNA binding"/>
    <property type="evidence" value="ECO:0007669"/>
    <property type="project" value="UniProtKB-UniRule"/>
</dbReference>
<evidence type="ECO:0000313" key="6">
    <source>
        <dbReference type="Proteomes" id="UP000469159"/>
    </source>
</evidence>
<feature type="DNA-binding region" description="H-T-H motif" evidence="2">
    <location>
        <begin position="72"/>
        <end position="91"/>
    </location>
</feature>
<evidence type="ECO:0000313" key="5">
    <source>
        <dbReference type="EMBL" id="MXP42053.1"/>
    </source>
</evidence>
<name>A0A6I4UWW8_9SPHN</name>
<feature type="region of interest" description="Disordered" evidence="3">
    <location>
        <begin position="1"/>
        <end position="26"/>
    </location>
</feature>
<dbReference type="PROSITE" id="PS50977">
    <property type="entry name" value="HTH_TETR_2"/>
    <property type="match status" value="1"/>
</dbReference>
<protein>
    <submittedName>
        <fullName evidence="5">TetR family transcriptional regulator</fullName>
    </submittedName>
</protein>
<keyword evidence="6" id="KW-1185">Reference proteome</keyword>
<sequence length="242" mass="26718">MQLTRAFAIPQRSTPAAGRASTASTPHPSIGFSMAQAAKVMKHTQARGRARRQRLLAAARALLKDRDLDQIGISAVADQAGIPVSSAYHFYPDMTELYKGLSREIAFEMIANYGKPKLAEEWEDVVIQFVTESRNFFNSDPAARQLMLGPKAAAEIKHAACREDYRFGNFLLTSISEHFILPPLDRINERFFRAVQIADMIFSLSVLGSGAVTEEDAAEAAAATIAYLNLYLPRHLPVKPSH</sequence>
<feature type="domain" description="HTH tetR-type" evidence="4">
    <location>
        <begin position="49"/>
        <end position="109"/>
    </location>
</feature>
<evidence type="ECO:0000256" key="1">
    <source>
        <dbReference type="ARBA" id="ARBA00023125"/>
    </source>
</evidence>
<organism evidence="5 6">
    <name type="scientific">Croceibacterium soli</name>
    <dbReference type="NCBI Taxonomy" id="1739690"/>
    <lineage>
        <taxon>Bacteria</taxon>
        <taxon>Pseudomonadati</taxon>
        <taxon>Pseudomonadota</taxon>
        <taxon>Alphaproteobacteria</taxon>
        <taxon>Sphingomonadales</taxon>
        <taxon>Erythrobacteraceae</taxon>
        <taxon>Croceibacterium</taxon>
    </lineage>
</organism>
<evidence type="ECO:0000256" key="2">
    <source>
        <dbReference type="PROSITE-ProRule" id="PRU00335"/>
    </source>
</evidence>
<proteinExistence type="predicted"/>
<dbReference type="InterPro" id="IPR001647">
    <property type="entry name" value="HTH_TetR"/>
</dbReference>
<accession>A0A6I4UWW8</accession>
<evidence type="ECO:0000259" key="4">
    <source>
        <dbReference type="PROSITE" id="PS50977"/>
    </source>
</evidence>
<dbReference type="SUPFAM" id="SSF46689">
    <property type="entry name" value="Homeodomain-like"/>
    <property type="match status" value="1"/>
</dbReference>
<dbReference type="AlphaFoldDB" id="A0A6I4UWW8"/>
<keyword evidence="1 2" id="KW-0238">DNA-binding</keyword>
<reference evidence="5 6" key="1">
    <citation type="submission" date="2019-12" db="EMBL/GenBank/DDBJ databases">
        <title>Genomic-based taxomic classification of the family Erythrobacteraceae.</title>
        <authorList>
            <person name="Xu L."/>
        </authorList>
    </citation>
    <scope>NUCLEOTIDE SEQUENCE [LARGE SCALE GENOMIC DNA]</scope>
    <source>
        <strain evidence="5 6">MCCC 1K02066</strain>
    </source>
</reference>